<feature type="domain" description="N-acetyltransferase" evidence="2">
    <location>
        <begin position="3"/>
        <end position="91"/>
    </location>
</feature>
<dbReference type="EMBL" id="SDGZ01000007">
    <property type="protein sequence ID" value="TYC50614.1"/>
    <property type="molecule type" value="Genomic_DNA"/>
</dbReference>
<dbReference type="Proteomes" id="UP000371977">
    <property type="component" value="Unassembled WGS sequence"/>
</dbReference>
<dbReference type="PROSITE" id="PS51729">
    <property type="entry name" value="GNAT_YJDJ"/>
    <property type="match status" value="1"/>
</dbReference>
<dbReference type="InterPro" id="IPR031165">
    <property type="entry name" value="GNAT_YJDJ"/>
</dbReference>
<dbReference type="InterPro" id="IPR016181">
    <property type="entry name" value="Acyl_CoA_acyltransferase"/>
</dbReference>
<gene>
    <name evidence="3" type="ORF">ESZ50_02045</name>
</gene>
<dbReference type="PROSITE" id="PS51186">
    <property type="entry name" value="GNAT"/>
    <property type="match status" value="1"/>
</dbReference>
<keyword evidence="4" id="KW-1185">Reference proteome</keyword>
<dbReference type="Gene3D" id="3.40.630.30">
    <property type="match status" value="1"/>
</dbReference>
<accession>A0A6C2C9L2</accession>
<evidence type="ECO:0000259" key="2">
    <source>
        <dbReference type="PROSITE" id="PS51729"/>
    </source>
</evidence>
<dbReference type="OrthoDB" id="9793389at2"/>
<evidence type="ECO:0000313" key="4">
    <source>
        <dbReference type="Proteomes" id="UP000371977"/>
    </source>
</evidence>
<name>A0A6C2C9L2_9LACO</name>
<evidence type="ECO:0000313" key="3">
    <source>
        <dbReference type="EMBL" id="TYC50614.1"/>
    </source>
</evidence>
<protein>
    <submittedName>
        <fullName evidence="3">N-acetyltransferase</fullName>
    </submittedName>
</protein>
<dbReference type="GO" id="GO:0016747">
    <property type="term" value="F:acyltransferase activity, transferring groups other than amino-acyl groups"/>
    <property type="evidence" value="ECO:0007669"/>
    <property type="project" value="InterPro"/>
</dbReference>
<feature type="domain" description="N-acetyltransferase" evidence="1">
    <location>
        <begin position="1"/>
        <end position="93"/>
    </location>
</feature>
<dbReference type="Pfam" id="PF14542">
    <property type="entry name" value="Acetyltransf_CG"/>
    <property type="match status" value="1"/>
</dbReference>
<sequence length="93" mass="10951">MMKFLLEDERLAWVQNGTLNAEMQFTRILDGKVWSVHYTYVTPEFRGRGIAGQLLDELVAQARQMDVKIKADCKFVKEKFFIDPKYADIIYQE</sequence>
<dbReference type="RefSeq" id="WP_148621940.1">
    <property type="nucleotide sequence ID" value="NZ_SDGZ01000007.1"/>
</dbReference>
<dbReference type="AlphaFoldDB" id="A0A6C2C9L2"/>
<dbReference type="SUPFAM" id="SSF55729">
    <property type="entry name" value="Acyl-CoA N-acyltransferases (Nat)"/>
    <property type="match status" value="1"/>
</dbReference>
<organism evidence="3 4">
    <name type="scientific">Weissella muntiaci</name>
    <dbReference type="NCBI Taxonomy" id="2508881"/>
    <lineage>
        <taxon>Bacteria</taxon>
        <taxon>Bacillati</taxon>
        <taxon>Bacillota</taxon>
        <taxon>Bacilli</taxon>
        <taxon>Lactobacillales</taxon>
        <taxon>Lactobacillaceae</taxon>
        <taxon>Weissella</taxon>
    </lineage>
</organism>
<reference evidence="3 4" key="1">
    <citation type="submission" date="2019-01" db="EMBL/GenBank/DDBJ databases">
        <title>Weissella sp. nov., a novel lactic acid bacterium isolated from animal feces.</title>
        <authorList>
            <person name="Wang L.-T."/>
        </authorList>
    </citation>
    <scope>NUCLEOTIDE SEQUENCE [LARGE SCALE GENOMIC DNA]</scope>
    <source>
        <strain evidence="3 4">8H-2</strain>
    </source>
</reference>
<dbReference type="CDD" id="cd04301">
    <property type="entry name" value="NAT_SF"/>
    <property type="match status" value="1"/>
</dbReference>
<comment type="caution">
    <text evidence="3">The sequence shown here is derived from an EMBL/GenBank/DDBJ whole genome shotgun (WGS) entry which is preliminary data.</text>
</comment>
<dbReference type="InterPro" id="IPR000182">
    <property type="entry name" value="GNAT_dom"/>
</dbReference>
<evidence type="ECO:0000259" key="1">
    <source>
        <dbReference type="PROSITE" id="PS51186"/>
    </source>
</evidence>
<proteinExistence type="predicted"/>
<keyword evidence="3" id="KW-0808">Transferase</keyword>